<dbReference type="AlphaFoldDB" id="A0A255XNL5"/>
<dbReference type="SUPFAM" id="SSF52540">
    <property type="entry name" value="P-loop containing nucleoside triphosphate hydrolases"/>
    <property type="match status" value="2"/>
</dbReference>
<dbReference type="GO" id="GO:0016787">
    <property type="term" value="F:hydrolase activity"/>
    <property type="evidence" value="ECO:0007669"/>
    <property type="project" value="UniProtKB-KW"/>
</dbReference>
<dbReference type="EMBL" id="NOXS01000032">
    <property type="protein sequence ID" value="OYQ18566.1"/>
    <property type="molecule type" value="Genomic_DNA"/>
</dbReference>
<dbReference type="GO" id="GO:0003678">
    <property type="term" value="F:DNA helicase activity"/>
    <property type="evidence" value="ECO:0007669"/>
    <property type="project" value="TreeGrafter"/>
</dbReference>
<accession>A0A255XNL5</accession>
<dbReference type="PROSITE" id="PS51194">
    <property type="entry name" value="HELICASE_CTER"/>
    <property type="match status" value="1"/>
</dbReference>
<keyword evidence="4 11" id="KW-0347">Helicase</keyword>
<evidence type="ECO:0000256" key="6">
    <source>
        <dbReference type="ARBA" id="ARBA00023125"/>
    </source>
</evidence>
<evidence type="ECO:0000313" key="12">
    <source>
        <dbReference type="Proteomes" id="UP000216361"/>
    </source>
</evidence>
<evidence type="ECO:0000259" key="10">
    <source>
        <dbReference type="PROSITE" id="PS51194"/>
    </source>
</evidence>
<evidence type="ECO:0000313" key="11">
    <source>
        <dbReference type="EMBL" id="OYQ18566.1"/>
    </source>
</evidence>
<dbReference type="CDD" id="cd04488">
    <property type="entry name" value="RecG_wedge_OBF"/>
    <property type="match status" value="1"/>
</dbReference>
<dbReference type="RefSeq" id="WP_094408829.1">
    <property type="nucleotide sequence ID" value="NZ_BMJZ01000001.1"/>
</dbReference>
<evidence type="ECO:0000256" key="1">
    <source>
        <dbReference type="ARBA" id="ARBA00022741"/>
    </source>
</evidence>
<dbReference type="Proteomes" id="UP000216361">
    <property type="component" value="Unassembled WGS sequence"/>
</dbReference>
<feature type="domain" description="Helicase C-terminal" evidence="10">
    <location>
        <begin position="464"/>
        <end position="624"/>
    </location>
</feature>
<proteinExistence type="predicted"/>
<dbReference type="Pfam" id="PF00271">
    <property type="entry name" value="Helicase_C"/>
    <property type="match status" value="1"/>
</dbReference>
<dbReference type="SMART" id="SM00490">
    <property type="entry name" value="HELICc"/>
    <property type="match status" value="1"/>
</dbReference>
<sequence>MRPQILFPLFASVEALPKVGPARAKLLAKLGLSSVVDLLWHRPVGLVEHRARGSIAETVPGESAALRVTVEEHRAPENPRHPWRVRVRDASGFLHLIFFHAKGDYLAKLLPVGGERVVAGKIEAYGVEKQMPHPDFIGAPESFSTATAPQPVYPMTAGITPKVLAGLIETALSRVMDLPEWADQSLVKQRNWPVWAEAVRALHHPKADAELQPTNPARQRLAYDEILANQMALLLLREHHKRLTGRPLVAAAHSCGALRAKLRAALPFALTRAQEQALLEIDADLASDRRMLRLLQGDVGSGKTVVALLTLAVAIEEGAQGALMAPTEILARQHLETIQPLADAVGLRVAVLTGRDKGKPREALLASLAAGEIDLLIGTHAVFQEDVVFKDLAVAVIDEQHRFGVHQRLALAHKGRGVDVLVMTATPIPRSLALTAYGDLDISRLTEKPPGRKPIDTRALPLERLEEVVFAVGRAIQRDARVYWVCPLVEESELVDLAAATDRAAALEQVFGPGVVGLVHGRLKAAEKDAAIAAFARGNLKILVATTVIEVGINVPEATIMVIEHAERYGLAQLHQLRGRVGRGGDRSTCLLLYQAPLGEVAKSRLKILRESEDGFRIAEEDLRLRGSGEVLGTKQSGLPGFKLCDPVQQEDLLLTARADAQNLLSRDPELDSERGQAMRILLYLFERDAAARFLRAG</sequence>
<comment type="caution">
    <text evidence="11">The sequence shown here is derived from an EMBL/GenBank/DDBJ whole genome shotgun (WGS) entry which is preliminary data.</text>
</comment>
<evidence type="ECO:0000259" key="9">
    <source>
        <dbReference type="PROSITE" id="PS51192"/>
    </source>
</evidence>
<keyword evidence="5" id="KW-0067">ATP-binding</keyword>
<dbReference type="InterPro" id="IPR001650">
    <property type="entry name" value="Helicase_C-like"/>
</dbReference>
<dbReference type="InterPro" id="IPR027417">
    <property type="entry name" value="P-loop_NTPase"/>
</dbReference>
<dbReference type="PANTHER" id="PTHR47964">
    <property type="entry name" value="ATP-DEPENDENT DNA HELICASE HOMOLOG RECG, CHLOROPLASTIC"/>
    <property type="match status" value="1"/>
</dbReference>
<evidence type="ECO:0000256" key="4">
    <source>
        <dbReference type="ARBA" id="ARBA00022806"/>
    </source>
</evidence>
<keyword evidence="6" id="KW-0238">DNA-binding</keyword>
<evidence type="ECO:0000256" key="7">
    <source>
        <dbReference type="ARBA" id="ARBA00023204"/>
    </source>
</evidence>
<gene>
    <name evidence="11" type="ORF">CHR90_09825</name>
</gene>
<dbReference type="InterPro" id="IPR014001">
    <property type="entry name" value="Helicase_ATP-bd"/>
</dbReference>
<evidence type="ECO:0000256" key="8">
    <source>
        <dbReference type="ARBA" id="ARBA00049819"/>
    </source>
</evidence>
<dbReference type="InterPro" id="IPR033454">
    <property type="entry name" value="RecG_wedge"/>
</dbReference>
<keyword evidence="7" id="KW-0234">DNA repair</keyword>
<dbReference type="InterPro" id="IPR047112">
    <property type="entry name" value="RecG/Mfd"/>
</dbReference>
<reference evidence="11 12" key="1">
    <citation type="submission" date="2017-07" db="EMBL/GenBank/DDBJ databases">
        <title>Elstera cyanobacteriorum sp. nov., a novel bacterium isolated from cyanobacterial aggregates in a eutrophic lake.</title>
        <authorList>
            <person name="Cai H."/>
        </authorList>
    </citation>
    <scope>NUCLEOTIDE SEQUENCE [LARGE SCALE GENOMIC DNA]</scope>
    <source>
        <strain evidence="11 12">TH019</strain>
    </source>
</reference>
<name>A0A255XNL5_9PROT</name>
<dbReference type="GO" id="GO:0003677">
    <property type="term" value="F:DNA binding"/>
    <property type="evidence" value="ECO:0007669"/>
    <property type="project" value="UniProtKB-KW"/>
</dbReference>
<keyword evidence="2" id="KW-0227">DNA damage</keyword>
<organism evidence="11 12">
    <name type="scientific">Elstera cyanobacteriorum</name>
    <dbReference type="NCBI Taxonomy" id="2022747"/>
    <lineage>
        <taxon>Bacteria</taxon>
        <taxon>Pseudomonadati</taxon>
        <taxon>Pseudomonadota</taxon>
        <taxon>Alphaproteobacteria</taxon>
        <taxon>Rhodospirillales</taxon>
        <taxon>Rhodospirillaceae</taxon>
        <taxon>Elstera</taxon>
    </lineage>
</organism>
<dbReference type="PANTHER" id="PTHR47964:SF1">
    <property type="entry name" value="ATP-DEPENDENT DNA HELICASE HOMOLOG RECG, CHLOROPLASTIC"/>
    <property type="match status" value="1"/>
</dbReference>
<dbReference type="Pfam" id="PF00270">
    <property type="entry name" value="DEAD"/>
    <property type="match status" value="1"/>
</dbReference>
<dbReference type="Gene3D" id="3.40.50.300">
    <property type="entry name" value="P-loop containing nucleotide triphosphate hydrolases"/>
    <property type="match status" value="2"/>
</dbReference>
<dbReference type="GO" id="GO:0006281">
    <property type="term" value="P:DNA repair"/>
    <property type="evidence" value="ECO:0007669"/>
    <property type="project" value="UniProtKB-KW"/>
</dbReference>
<dbReference type="NCBIfam" id="NF008164">
    <property type="entry name" value="PRK10917.1-2"/>
    <property type="match status" value="1"/>
</dbReference>
<keyword evidence="1" id="KW-0547">Nucleotide-binding</keyword>
<dbReference type="GO" id="GO:0005524">
    <property type="term" value="F:ATP binding"/>
    <property type="evidence" value="ECO:0007669"/>
    <property type="project" value="UniProtKB-KW"/>
</dbReference>
<dbReference type="Pfam" id="PF19833">
    <property type="entry name" value="RecG_dom3_C"/>
    <property type="match status" value="1"/>
</dbReference>
<protein>
    <recommendedName>
        <fullName evidence="8">Probable DNA 3'-5' helicase RecG</fullName>
    </recommendedName>
</protein>
<dbReference type="Gene3D" id="2.40.50.140">
    <property type="entry name" value="Nucleic acid-binding proteins"/>
    <property type="match status" value="1"/>
</dbReference>
<evidence type="ECO:0000256" key="3">
    <source>
        <dbReference type="ARBA" id="ARBA00022801"/>
    </source>
</evidence>
<keyword evidence="12" id="KW-1185">Reference proteome</keyword>
<dbReference type="SMART" id="SM00487">
    <property type="entry name" value="DEXDc"/>
    <property type="match status" value="1"/>
</dbReference>
<dbReference type="InterPro" id="IPR011545">
    <property type="entry name" value="DEAD/DEAH_box_helicase_dom"/>
</dbReference>
<feature type="domain" description="Helicase ATP-binding" evidence="9">
    <location>
        <begin position="284"/>
        <end position="445"/>
    </location>
</feature>
<dbReference type="NCBIfam" id="NF008168">
    <property type="entry name" value="PRK10917.2-2"/>
    <property type="match status" value="1"/>
</dbReference>
<dbReference type="Pfam" id="PF17191">
    <property type="entry name" value="RecG_wedge"/>
    <property type="match status" value="1"/>
</dbReference>
<dbReference type="InterPro" id="IPR045562">
    <property type="entry name" value="RecG_dom3_C"/>
</dbReference>
<dbReference type="OrthoDB" id="9804325at2"/>
<evidence type="ECO:0000256" key="2">
    <source>
        <dbReference type="ARBA" id="ARBA00022763"/>
    </source>
</evidence>
<dbReference type="SUPFAM" id="SSF50249">
    <property type="entry name" value="Nucleic acid-binding proteins"/>
    <property type="match status" value="1"/>
</dbReference>
<keyword evidence="3" id="KW-0378">Hydrolase</keyword>
<dbReference type="InterPro" id="IPR012340">
    <property type="entry name" value="NA-bd_OB-fold"/>
</dbReference>
<dbReference type="PROSITE" id="PS51192">
    <property type="entry name" value="HELICASE_ATP_BIND_1"/>
    <property type="match status" value="1"/>
</dbReference>
<evidence type="ECO:0000256" key="5">
    <source>
        <dbReference type="ARBA" id="ARBA00022840"/>
    </source>
</evidence>
<dbReference type="CDD" id="cd17992">
    <property type="entry name" value="DEXHc_RecG"/>
    <property type="match status" value="1"/>
</dbReference>